<keyword evidence="3" id="KW-0378">Hydrolase</keyword>
<keyword evidence="1" id="KW-0732">Signal</keyword>
<name>A0A484HQY5_9BACT</name>
<sequence>MKDEIKKIVQNKKSGKIKRWVRMTLAIFVLPSVLFVAGAAQAGEEWPRVVASGDGVPISYEVYGKGDPALVFVHGWSCDARYWRAQTPRFSRKHRVILLDLAGHGHSGHGRSRHTMRAFGEDVRAVAVATGGREMILIGHSMGGSVIAEAARLMPDRAIGLIGVDTLENIEHPMTRKQMDGMMAPLKKDFSAGVRGFAGGMISPGADPRIREWILSDMASAPPRSALSAMKEMMSQYVTGEAAAIFDEIRIPVAAVNGDLWPVNYKGNRRHMSSFDAIILKGADHFLMMTRPEEFNDALEKTIGIILAKRSRGK</sequence>
<dbReference type="Pfam" id="PF12697">
    <property type="entry name" value="Abhydrolase_6"/>
    <property type="match status" value="1"/>
</dbReference>
<dbReference type="InterPro" id="IPR000073">
    <property type="entry name" value="AB_hydrolase_1"/>
</dbReference>
<dbReference type="AlphaFoldDB" id="A0A484HQY5"/>
<proteinExistence type="predicted"/>
<feature type="signal peptide" evidence="1">
    <location>
        <begin position="1"/>
        <end position="42"/>
    </location>
</feature>
<gene>
    <name evidence="3" type="primary">ydjP</name>
    <name evidence="3" type="ORF">EPICR_70151</name>
</gene>
<dbReference type="PANTHER" id="PTHR43798">
    <property type="entry name" value="MONOACYLGLYCEROL LIPASE"/>
    <property type="match status" value="1"/>
</dbReference>
<dbReference type="GO" id="GO:0016787">
    <property type="term" value="F:hydrolase activity"/>
    <property type="evidence" value="ECO:0007669"/>
    <property type="project" value="UniProtKB-KW"/>
</dbReference>
<reference evidence="3" key="1">
    <citation type="submission" date="2019-01" db="EMBL/GenBank/DDBJ databases">
        <authorList>
            <consortium name="Genoscope - CEA"/>
            <person name="William W."/>
        </authorList>
    </citation>
    <scope>NUCLEOTIDE SEQUENCE</scope>
    <source>
        <strain evidence="3">CR-1</strain>
    </source>
</reference>
<feature type="chain" id="PRO_5019791337" evidence="1">
    <location>
        <begin position="43"/>
        <end position="314"/>
    </location>
</feature>
<accession>A0A484HQY5</accession>
<organism evidence="3">
    <name type="scientific">uncultured Desulfobacteraceae bacterium</name>
    <dbReference type="NCBI Taxonomy" id="218296"/>
    <lineage>
        <taxon>Bacteria</taxon>
        <taxon>Pseudomonadati</taxon>
        <taxon>Thermodesulfobacteriota</taxon>
        <taxon>Desulfobacteria</taxon>
        <taxon>Desulfobacterales</taxon>
        <taxon>Desulfobacteraceae</taxon>
        <taxon>environmental samples</taxon>
    </lineage>
</organism>
<dbReference type="EC" id="3.-.-.-" evidence="3"/>
<evidence type="ECO:0000259" key="2">
    <source>
        <dbReference type="Pfam" id="PF12697"/>
    </source>
</evidence>
<feature type="domain" description="AB hydrolase-1" evidence="2">
    <location>
        <begin position="70"/>
        <end position="298"/>
    </location>
</feature>
<dbReference type="EMBL" id="CAACVI010000050">
    <property type="protein sequence ID" value="VEN75307.1"/>
    <property type="molecule type" value="Genomic_DNA"/>
</dbReference>
<evidence type="ECO:0000256" key="1">
    <source>
        <dbReference type="SAM" id="SignalP"/>
    </source>
</evidence>
<evidence type="ECO:0000313" key="3">
    <source>
        <dbReference type="EMBL" id="VEN75307.1"/>
    </source>
</evidence>
<dbReference type="GO" id="GO:0016020">
    <property type="term" value="C:membrane"/>
    <property type="evidence" value="ECO:0007669"/>
    <property type="project" value="TreeGrafter"/>
</dbReference>
<protein>
    <submittedName>
        <fullName evidence="3">AB hydrolase superfamily protein YdjP</fullName>
        <ecNumber evidence="3">3.-.-.-</ecNumber>
    </submittedName>
</protein>
<dbReference type="InterPro" id="IPR029058">
    <property type="entry name" value="AB_hydrolase_fold"/>
</dbReference>
<dbReference type="PANTHER" id="PTHR43798:SF33">
    <property type="entry name" value="HYDROLASE, PUTATIVE (AFU_ORTHOLOGUE AFUA_2G14860)-RELATED"/>
    <property type="match status" value="1"/>
</dbReference>
<dbReference type="InterPro" id="IPR050266">
    <property type="entry name" value="AB_hydrolase_sf"/>
</dbReference>
<dbReference type="Gene3D" id="3.40.50.1820">
    <property type="entry name" value="alpha/beta hydrolase"/>
    <property type="match status" value="1"/>
</dbReference>
<dbReference type="SUPFAM" id="SSF53474">
    <property type="entry name" value="alpha/beta-Hydrolases"/>
    <property type="match status" value="1"/>
</dbReference>